<protein>
    <recommendedName>
        <fullName evidence="2">DUF6644 domain-containing protein</fullName>
    </recommendedName>
</protein>
<accession>A0ABN7Y0V9</accession>
<keyword evidence="4" id="KW-1185">Reference proteome</keyword>
<gene>
    <name evidence="3" type="ORF">LMG21510_00122</name>
</gene>
<keyword evidence="1" id="KW-0472">Membrane</keyword>
<dbReference type="InterPro" id="IPR046586">
    <property type="entry name" value="DUF6644"/>
</dbReference>
<evidence type="ECO:0000259" key="2">
    <source>
        <dbReference type="Pfam" id="PF20349"/>
    </source>
</evidence>
<dbReference type="Proteomes" id="UP000721236">
    <property type="component" value="Unassembled WGS sequence"/>
</dbReference>
<feature type="transmembrane region" description="Helical" evidence="1">
    <location>
        <begin position="58"/>
        <end position="78"/>
    </location>
</feature>
<keyword evidence="1" id="KW-1133">Transmembrane helix</keyword>
<evidence type="ECO:0000256" key="1">
    <source>
        <dbReference type="SAM" id="Phobius"/>
    </source>
</evidence>
<evidence type="ECO:0000313" key="4">
    <source>
        <dbReference type="Proteomes" id="UP000721236"/>
    </source>
</evidence>
<reference evidence="3 4" key="1">
    <citation type="submission" date="2021-08" db="EMBL/GenBank/DDBJ databases">
        <authorList>
            <person name="Peeters C."/>
        </authorList>
    </citation>
    <scope>NUCLEOTIDE SEQUENCE [LARGE SCALE GENOMIC DNA]</scope>
    <source>
        <strain evidence="3 4">LMG 21510</strain>
    </source>
</reference>
<feature type="transmembrane region" description="Helical" evidence="1">
    <location>
        <begin position="26"/>
        <end position="46"/>
    </location>
</feature>
<feature type="domain" description="DUF6644" evidence="2">
    <location>
        <begin position="22"/>
        <end position="155"/>
    </location>
</feature>
<dbReference type="Pfam" id="PF20349">
    <property type="entry name" value="DUF6644"/>
    <property type="match status" value="1"/>
</dbReference>
<sequence>MAALPISAALRTSAWAYPAIEIVHLTGMALLFGTIAVVDLRLAGAARALPVTTLLRHVLPWTIGAFVAIVASGVLLFLAHADELATNRAFLVKLALIALGLANALYFHVRPYRTLDAPGRSWNVDAAPPAITRACALLSLLTWTLVICAGRLIAYV</sequence>
<keyword evidence="1" id="KW-0812">Transmembrane</keyword>
<proteinExistence type="predicted"/>
<dbReference type="EMBL" id="CAJZAH010000001">
    <property type="protein sequence ID" value="CAG9165537.1"/>
    <property type="molecule type" value="Genomic_DNA"/>
</dbReference>
<comment type="caution">
    <text evidence="3">The sequence shown here is derived from an EMBL/GenBank/DDBJ whole genome shotgun (WGS) entry which is preliminary data.</text>
</comment>
<name>A0ABN7Y0V9_9BURK</name>
<evidence type="ECO:0000313" key="3">
    <source>
        <dbReference type="EMBL" id="CAG9165537.1"/>
    </source>
</evidence>
<feature type="transmembrane region" description="Helical" evidence="1">
    <location>
        <begin position="130"/>
        <end position="154"/>
    </location>
</feature>
<feature type="transmembrane region" description="Helical" evidence="1">
    <location>
        <begin position="90"/>
        <end position="109"/>
    </location>
</feature>
<organism evidence="3 4">
    <name type="scientific">Cupriavidus respiraculi</name>
    <dbReference type="NCBI Taxonomy" id="195930"/>
    <lineage>
        <taxon>Bacteria</taxon>
        <taxon>Pseudomonadati</taxon>
        <taxon>Pseudomonadota</taxon>
        <taxon>Betaproteobacteria</taxon>
        <taxon>Burkholderiales</taxon>
        <taxon>Burkholderiaceae</taxon>
        <taxon>Cupriavidus</taxon>
    </lineage>
</organism>